<organism evidence="1 2">
    <name type="scientific">Leptosia nina</name>
    <dbReference type="NCBI Taxonomy" id="320188"/>
    <lineage>
        <taxon>Eukaryota</taxon>
        <taxon>Metazoa</taxon>
        <taxon>Ecdysozoa</taxon>
        <taxon>Arthropoda</taxon>
        <taxon>Hexapoda</taxon>
        <taxon>Insecta</taxon>
        <taxon>Pterygota</taxon>
        <taxon>Neoptera</taxon>
        <taxon>Endopterygota</taxon>
        <taxon>Lepidoptera</taxon>
        <taxon>Glossata</taxon>
        <taxon>Ditrysia</taxon>
        <taxon>Papilionoidea</taxon>
        <taxon>Pieridae</taxon>
        <taxon>Pierinae</taxon>
        <taxon>Leptosia</taxon>
    </lineage>
</organism>
<dbReference type="Proteomes" id="UP001497472">
    <property type="component" value="Unassembled WGS sequence"/>
</dbReference>
<dbReference type="AlphaFoldDB" id="A0AAV1J055"/>
<reference evidence="1 2" key="1">
    <citation type="submission" date="2023-11" db="EMBL/GenBank/DDBJ databases">
        <authorList>
            <person name="Okamura Y."/>
        </authorList>
    </citation>
    <scope>NUCLEOTIDE SEQUENCE [LARGE SCALE GENOMIC DNA]</scope>
</reference>
<proteinExistence type="predicted"/>
<accession>A0AAV1J055</accession>
<keyword evidence="2" id="KW-1185">Reference proteome</keyword>
<comment type="caution">
    <text evidence="1">The sequence shown here is derived from an EMBL/GenBank/DDBJ whole genome shotgun (WGS) entry which is preliminary data.</text>
</comment>
<evidence type="ECO:0000313" key="2">
    <source>
        <dbReference type="Proteomes" id="UP001497472"/>
    </source>
</evidence>
<name>A0AAV1J055_9NEOP</name>
<evidence type="ECO:0000313" key="1">
    <source>
        <dbReference type="EMBL" id="CAK1542006.1"/>
    </source>
</evidence>
<gene>
    <name evidence="1" type="ORF">LNINA_LOCUS1944</name>
</gene>
<sequence>MSIPSKKQKCITSDLDNTAPVKQILDELPHKNGEAFKFYAKNLLQKPLLPKHWLRPSYPLNTFDEDWDGQLLHNYFEPLGFKSLPPKIINSIRNVDRKDPVTDYISNKLEWKKQLSDCKIAFANNKCEEDVEILNEDVISCPKLVVTTAELLKKDPEPYFDDTYNWYYAGFGNLQLLSLEGKDYILYSEFSKLYLKEFDKKHIKVTSDACASFDCSQEHNILEIVYTIMQIPVIALRTRNKLFILKLLADRTFEKISSLDSDIPYVGISFDGYHKKVLNVTRLDGVLFLINIETLLAKKILLKSHKNKKLNNWNVVLSAKNNYYLNVTRNSVCVYDKRTNDIEHYYKLIKTIVDEPHCNKISVARQFEGTDHLYFGTSHHLFVLDLRFVKKYQLDVIQRWTHGMEFPPIYMDKCNIQSNRDMLCLSSQWCEDICVVADYKKSEFLTQSSNVSMPYRPPSILSVLQEAREQLLCDDFYNPLDCRLNSSICGNKLLNLNDTCDILTLNSLGDITHHMLYPDHMQGIVEDDSVQSLYEWSKSYKIETKPFHVTTIFNIADAWKKLRKVSHDEMLSQYDSTTSKFDENEIWQVFENEEVDIELKEVWMEANNATEETSIASDL</sequence>
<dbReference type="EMBL" id="CAVLEF010000003">
    <property type="protein sequence ID" value="CAK1542006.1"/>
    <property type="molecule type" value="Genomic_DNA"/>
</dbReference>
<protein>
    <submittedName>
        <fullName evidence="1">Uncharacterized protein</fullName>
    </submittedName>
</protein>